<dbReference type="PROSITE" id="PS00211">
    <property type="entry name" value="ABC_TRANSPORTER_1"/>
    <property type="match status" value="2"/>
</dbReference>
<dbReference type="SUPFAM" id="SSF52540">
    <property type="entry name" value="P-loop containing nucleoside triphosphate hydrolases"/>
    <property type="match status" value="2"/>
</dbReference>
<dbReference type="EMBL" id="BSEV01000014">
    <property type="protein sequence ID" value="GLK12061.1"/>
    <property type="molecule type" value="Genomic_DNA"/>
</dbReference>
<dbReference type="Pfam" id="PF00005">
    <property type="entry name" value="ABC_tran"/>
    <property type="match status" value="2"/>
</dbReference>
<proteinExistence type="inferred from homology"/>
<evidence type="ECO:0000256" key="2">
    <source>
        <dbReference type="ARBA" id="ARBA00022448"/>
    </source>
</evidence>
<dbReference type="Pfam" id="PF08352">
    <property type="entry name" value="oligo_HPY"/>
    <property type="match status" value="2"/>
</dbReference>
<dbReference type="InterPro" id="IPR017871">
    <property type="entry name" value="ABC_transporter-like_CS"/>
</dbReference>
<reference evidence="7" key="2">
    <citation type="submission" date="2023-01" db="EMBL/GenBank/DDBJ databases">
        <authorList>
            <person name="Sun Q."/>
            <person name="Evtushenko L."/>
        </authorList>
    </citation>
    <scope>NUCLEOTIDE SEQUENCE</scope>
    <source>
        <strain evidence="7">VKM Ac-2007</strain>
    </source>
</reference>
<feature type="compositionally biased region" description="Low complexity" evidence="5">
    <location>
        <begin position="441"/>
        <end position="460"/>
    </location>
</feature>
<dbReference type="CDD" id="cd03257">
    <property type="entry name" value="ABC_NikE_OppD_transporters"/>
    <property type="match status" value="2"/>
</dbReference>
<evidence type="ECO:0000256" key="3">
    <source>
        <dbReference type="ARBA" id="ARBA00022741"/>
    </source>
</evidence>
<evidence type="ECO:0000256" key="5">
    <source>
        <dbReference type="SAM" id="MobiDB-lite"/>
    </source>
</evidence>
<protein>
    <submittedName>
        <fullName evidence="7">ABC transporter ATP-binding protein</fullName>
    </submittedName>
</protein>
<dbReference type="Proteomes" id="UP001143474">
    <property type="component" value="Unassembled WGS sequence"/>
</dbReference>
<gene>
    <name evidence="7" type="ORF">GCM10017600_54690</name>
</gene>
<dbReference type="PANTHER" id="PTHR43776">
    <property type="entry name" value="TRANSPORT ATP-BINDING PROTEIN"/>
    <property type="match status" value="1"/>
</dbReference>
<dbReference type="InterPro" id="IPR050319">
    <property type="entry name" value="ABC_transp_ATP-bind"/>
</dbReference>
<feature type="compositionally biased region" description="Basic and acidic residues" evidence="5">
    <location>
        <begin position="40"/>
        <end position="60"/>
    </location>
</feature>
<evidence type="ECO:0000256" key="4">
    <source>
        <dbReference type="ARBA" id="ARBA00022840"/>
    </source>
</evidence>
<dbReference type="PANTHER" id="PTHR43776:SF7">
    <property type="entry name" value="D,D-DIPEPTIDE TRANSPORT ATP-BINDING PROTEIN DDPF-RELATED"/>
    <property type="match status" value="1"/>
</dbReference>
<dbReference type="PROSITE" id="PS50893">
    <property type="entry name" value="ABC_TRANSPORTER_2"/>
    <property type="match status" value="2"/>
</dbReference>
<evidence type="ECO:0000313" key="7">
    <source>
        <dbReference type="EMBL" id="GLK12061.1"/>
    </source>
</evidence>
<evidence type="ECO:0000256" key="1">
    <source>
        <dbReference type="ARBA" id="ARBA00005417"/>
    </source>
</evidence>
<dbReference type="GO" id="GO:0015833">
    <property type="term" value="P:peptide transport"/>
    <property type="evidence" value="ECO:0007669"/>
    <property type="project" value="InterPro"/>
</dbReference>
<feature type="compositionally biased region" description="Basic and acidic residues" evidence="5">
    <location>
        <begin position="416"/>
        <end position="427"/>
    </location>
</feature>
<feature type="domain" description="ABC transporter" evidence="6">
    <location>
        <begin position="78"/>
        <end position="325"/>
    </location>
</feature>
<accession>A0A9W6I4T9</accession>
<keyword evidence="3" id="KW-0547">Nucleotide-binding</keyword>
<dbReference type="NCBIfam" id="NF007739">
    <property type="entry name" value="PRK10419.1"/>
    <property type="match status" value="2"/>
</dbReference>
<feature type="region of interest" description="Disordered" evidence="5">
    <location>
        <begin position="407"/>
        <end position="468"/>
    </location>
</feature>
<dbReference type="NCBIfam" id="NF008453">
    <property type="entry name" value="PRK11308.1"/>
    <property type="match status" value="2"/>
</dbReference>
<keyword evidence="8" id="KW-1185">Reference proteome</keyword>
<dbReference type="InterPro" id="IPR003439">
    <property type="entry name" value="ABC_transporter-like_ATP-bd"/>
</dbReference>
<dbReference type="InterPro" id="IPR003593">
    <property type="entry name" value="AAA+_ATPase"/>
</dbReference>
<dbReference type="GO" id="GO:0005524">
    <property type="term" value="F:ATP binding"/>
    <property type="evidence" value="ECO:0007669"/>
    <property type="project" value="UniProtKB-KW"/>
</dbReference>
<keyword evidence="2" id="KW-0813">Transport</keyword>
<organism evidence="7 8">
    <name type="scientific">Streptosporangium carneum</name>
    <dbReference type="NCBI Taxonomy" id="47481"/>
    <lineage>
        <taxon>Bacteria</taxon>
        <taxon>Bacillati</taxon>
        <taxon>Actinomycetota</taxon>
        <taxon>Actinomycetes</taxon>
        <taxon>Streptosporangiales</taxon>
        <taxon>Streptosporangiaceae</taxon>
        <taxon>Streptosporangium</taxon>
    </lineage>
</organism>
<feature type="region of interest" description="Disordered" evidence="5">
    <location>
        <begin position="1"/>
        <end position="73"/>
    </location>
</feature>
<dbReference type="FunFam" id="3.40.50.300:FF:000016">
    <property type="entry name" value="Oligopeptide ABC transporter ATP-binding component"/>
    <property type="match status" value="2"/>
</dbReference>
<evidence type="ECO:0000313" key="8">
    <source>
        <dbReference type="Proteomes" id="UP001143474"/>
    </source>
</evidence>
<keyword evidence="4 7" id="KW-0067">ATP-binding</keyword>
<dbReference type="GO" id="GO:0055085">
    <property type="term" value="P:transmembrane transport"/>
    <property type="evidence" value="ECO:0007669"/>
    <property type="project" value="UniProtKB-ARBA"/>
</dbReference>
<dbReference type="AlphaFoldDB" id="A0A9W6I4T9"/>
<comment type="similarity">
    <text evidence="1">Belongs to the ABC transporter superfamily.</text>
</comment>
<dbReference type="NCBIfam" id="TIGR01727">
    <property type="entry name" value="oligo_HPY"/>
    <property type="match status" value="2"/>
</dbReference>
<feature type="domain" description="ABC transporter" evidence="6">
    <location>
        <begin position="487"/>
        <end position="724"/>
    </location>
</feature>
<comment type="caution">
    <text evidence="7">The sequence shown here is derived from an EMBL/GenBank/DDBJ whole genome shotgun (WGS) entry which is preliminary data.</text>
</comment>
<evidence type="ECO:0000259" key="6">
    <source>
        <dbReference type="PROSITE" id="PS50893"/>
    </source>
</evidence>
<feature type="compositionally biased region" description="Basic and acidic residues" evidence="5">
    <location>
        <begin position="20"/>
        <end position="31"/>
    </location>
</feature>
<dbReference type="InterPro" id="IPR027417">
    <property type="entry name" value="P-loop_NTPase"/>
</dbReference>
<dbReference type="SMART" id="SM00382">
    <property type="entry name" value="AAA"/>
    <property type="match status" value="2"/>
</dbReference>
<name>A0A9W6I4T9_9ACTN</name>
<reference evidence="7" key="1">
    <citation type="journal article" date="2014" name="Int. J. Syst. Evol. Microbiol.">
        <title>Complete genome sequence of Corynebacterium casei LMG S-19264T (=DSM 44701T), isolated from a smear-ripened cheese.</title>
        <authorList>
            <consortium name="US DOE Joint Genome Institute (JGI-PGF)"/>
            <person name="Walter F."/>
            <person name="Albersmeier A."/>
            <person name="Kalinowski J."/>
            <person name="Ruckert C."/>
        </authorList>
    </citation>
    <scope>NUCLEOTIDE SEQUENCE</scope>
    <source>
        <strain evidence="7">VKM Ac-2007</strain>
    </source>
</reference>
<dbReference type="GO" id="GO:0016887">
    <property type="term" value="F:ATP hydrolysis activity"/>
    <property type="evidence" value="ECO:0007669"/>
    <property type="project" value="InterPro"/>
</dbReference>
<sequence length="804" mass="85320">MSERDDCPAGARSRNGQALRPERPDRPDRHGRPAPPPRSDPAEPSDRGESPRRGEREGRRARPGRSAPALAGEPVLEVTGLDVTFGSGPGAVHAVRGVSYAVRPGEVLGIVGESGSGKSVTSLAVMGLLPSHARVTGSVRLLGREILGATEKTLTAFRGKTISMVFQDPLSALTPVYRVGDQIAEAVRIHQRVTRQQAAKRAVELLDLVGIPNAAQRAKAFPHEFSGGMRQRAVIAMAIANDPDVIICDEPTTALDVTIQAQVLEVLKRAQQETGAAIVMITHDLGVVAGFADRVMVMYAGRSVEVGGVDDVYYRSRMPYTMGLLGSIPRLDEGGAQPLVPIRGTPPSPAALPPGCPFQPRCPIAVPACVLEEPAPAAVGSPGHLAACVRSGEIEIAGWSPAEVYQVGSAPGRGDAGGREDSGERADGGAPGSPAQGVTEGAPEGSAGNSAGSAGAAGAAQEQPVRPPRGERAVVLAVSGLVKNYPLMKGAIFRRRVGTVHAVDGISFDIRETETLGLVGESGCGKTTTLMEILELATPQRGTIVVLGRDTSTIGARERMAVRRDMQVVFQDPLASLDPRMTVYDIVAEPLRAHGVPNPGPRVRELLGLVGLDPGHAARYPQDFSGGQRQRVGIARALALEPRLVVLDEPVSALDVSIQAGVINLLEDLKSRLGLSYLFVAHDLAVVRHIADRVAVMYLGKIAEIGRVGEVYDTPMHPYTQALLSAIPLPDPRKERSRRRILLEGDLPSPAEPPSGCRFRTRCPKFRTLDEIGRSRCVNEEPQVRPFGEDHGVSCHFAEKLEVV</sequence>
<dbReference type="Gene3D" id="3.40.50.300">
    <property type="entry name" value="P-loop containing nucleotide triphosphate hydrolases"/>
    <property type="match status" value="2"/>
</dbReference>
<dbReference type="InterPro" id="IPR013563">
    <property type="entry name" value="Oligopep_ABC_C"/>
</dbReference>